<keyword evidence="1" id="KW-0472">Membrane</keyword>
<evidence type="ECO:0000259" key="3">
    <source>
        <dbReference type="Pfam" id="PF21537"/>
    </source>
</evidence>
<gene>
    <name evidence="4" type="ORF">LS41612_12720</name>
    <name evidence="5" type="ORF">NCTC10338_02163</name>
</gene>
<dbReference type="EMBL" id="CP019980">
    <property type="protein sequence ID" value="AVK97067.1"/>
    <property type="molecule type" value="Genomic_DNA"/>
</dbReference>
<dbReference type="InterPro" id="IPR015402">
    <property type="entry name" value="DUF1980"/>
</dbReference>
<reference evidence="4" key="1">
    <citation type="submission" date="2017-03" db="EMBL/GenBank/DDBJ databases">
        <title>The whole genome sequencing and assembly of Lysinibacillus sphaericus DSM 28T strain.</title>
        <authorList>
            <person name="Lee Y.-J."/>
            <person name="Yi H."/>
            <person name="Bahn Y.-S."/>
            <person name="Kim J.F."/>
            <person name="Lee D.-W."/>
        </authorList>
    </citation>
    <scope>NUCLEOTIDE SEQUENCE [LARGE SCALE GENOMIC DNA]</scope>
    <source>
        <strain evidence="4">DSM 28</strain>
    </source>
</reference>
<dbReference type="Pfam" id="PF09323">
    <property type="entry name" value="DUF1980"/>
    <property type="match status" value="1"/>
</dbReference>
<keyword evidence="1" id="KW-1133">Transmembrane helix</keyword>
<dbReference type="PANTHER" id="PTHR40047">
    <property type="entry name" value="UPF0703 PROTEIN YCGQ"/>
    <property type="match status" value="1"/>
</dbReference>
<evidence type="ECO:0000259" key="2">
    <source>
        <dbReference type="Pfam" id="PF09323"/>
    </source>
</evidence>
<keyword evidence="1" id="KW-0812">Transmembrane</keyword>
<evidence type="ECO:0000256" key="1">
    <source>
        <dbReference type="SAM" id="Phobius"/>
    </source>
</evidence>
<sequence length="305" mass="34928">MKFHLQQAVKAVILCAFSVMIFNLHATGEITKLINPKYEMLSKTVAIIFLVLFVAQLKRIFSFSNHRNHNELCKCCAHNLVNPPFNWKRVLSYLILVVPLFTGFTLPTKFLDASIAQKKGATLMMTNQSQASKKDEVASRNEVNNDGLLVDHPIDPKLLEEKQEMSKKEYDLLKQQLAQNPIVEMTNYIFSVYYEDINNNLSQYQGKKIRLSGFVLKETDLLENQFVISRFLITHCVADASIIGFLTEMPEAASLQEDSWIEAEGTIDIGYYNGVELPIIRIEQWKNIQEPAEPYIYPIDILISM</sequence>
<feature type="transmembrane region" description="Helical" evidence="1">
    <location>
        <begin position="40"/>
        <end position="57"/>
    </location>
</feature>
<dbReference type="InterPro" id="IPR048493">
    <property type="entry name" value="DUF1980_N"/>
</dbReference>
<dbReference type="Proteomes" id="UP000255295">
    <property type="component" value="Unassembled WGS sequence"/>
</dbReference>
<reference evidence="5 6" key="2">
    <citation type="submission" date="2018-06" db="EMBL/GenBank/DDBJ databases">
        <authorList>
            <consortium name="Pathogen Informatics"/>
            <person name="Doyle S."/>
        </authorList>
    </citation>
    <scope>NUCLEOTIDE SEQUENCE [LARGE SCALE GENOMIC DNA]</scope>
    <source>
        <strain evidence="5 6">NCTC10338</strain>
    </source>
</reference>
<dbReference type="InterPro" id="IPR048447">
    <property type="entry name" value="DUF1980_C"/>
</dbReference>
<feature type="domain" description="DUF1980" evidence="2">
    <location>
        <begin position="10"/>
        <end position="121"/>
    </location>
</feature>
<feature type="transmembrane region" description="Helical" evidence="1">
    <location>
        <begin position="7"/>
        <end position="28"/>
    </location>
</feature>
<evidence type="ECO:0000313" key="6">
    <source>
        <dbReference type="Proteomes" id="UP000255295"/>
    </source>
</evidence>
<dbReference type="NCBIfam" id="TIGR03943">
    <property type="entry name" value="TIGR03943 family putative permease subunit"/>
    <property type="match status" value="1"/>
</dbReference>
<protein>
    <submittedName>
        <fullName evidence="5">Nucleic acid binding domain protein</fullName>
    </submittedName>
    <submittedName>
        <fullName evidence="4">TIGR03943 family protein</fullName>
    </submittedName>
</protein>
<organism evidence="4">
    <name type="scientific">Lysinibacillus sphaericus</name>
    <name type="common">Bacillus sphaericus</name>
    <dbReference type="NCBI Taxonomy" id="1421"/>
    <lineage>
        <taxon>Bacteria</taxon>
        <taxon>Bacillati</taxon>
        <taxon>Bacillota</taxon>
        <taxon>Bacilli</taxon>
        <taxon>Bacillales</taxon>
        <taxon>Bacillaceae</taxon>
        <taxon>Lysinibacillus</taxon>
    </lineage>
</organism>
<dbReference type="EMBL" id="UFSZ01000001">
    <property type="protein sequence ID" value="SUV17076.1"/>
    <property type="molecule type" value="Genomic_DNA"/>
</dbReference>
<dbReference type="Proteomes" id="UP000238825">
    <property type="component" value="Chromosome"/>
</dbReference>
<dbReference type="AlphaFoldDB" id="A0A2S0K138"/>
<proteinExistence type="predicted"/>
<dbReference type="Pfam" id="PF21537">
    <property type="entry name" value="DUF1980_C"/>
    <property type="match status" value="1"/>
</dbReference>
<feature type="transmembrane region" description="Helical" evidence="1">
    <location>
        <begin position="90"/>
        <end position="108"/>
    </location>
</feature>
<name>A0A2S0K138_LYSSH</name>
<accession>A0A2S0K138</accession>
<dbReference type="GeneID" id="48277062"/>
<feature type="domain" description="DUF1980" evidence="3">
    <location>
        <begin position="163"/>
        <end position="298"/>
    </location>
</feature>
<dbReference type="PANTHER" id="PTHR40047:SF1">
    <property type="entry name" value="UPF0703 PROTEIN YCGQ"/>
    <property type="match status" value="1"/>
</dbReference>
<evidence type="ECO:0000313" key="5">
    <source>
        <dbReference type="EMBL" id="SUV17076.1"/>
    </source>
</evidence>
<dbReference type="InterPro" id="IPR052955">
    <property type="entry name" value="UPF0703_membrane_permease"/>
</dbReference>
<evidence type="ECO:0000313" key="4">
    <source>
        <dbReference type="EMBL" id="AVK97067.1"/>
    </source>
</evidence>
<dbReference type="RefSeq" id="WP_024361826.1">
    <property type="nucleotide sequence ID" value="NZ_BJNS01000007.1"/>
</dbReference>